<protein>
    <submittedName>
        <fullName evidence="8">Uncharacterized protein</fullName>
    </submittedName>
</protein>
<dbReference type="PANTHER" id="PTHR18898">
    <property type="entry name" value="NUCLEOPROTEIN TPR-RELATED"/>
    <property type="match status" value="1"/>
</dbReference>
<feature type="coiled-coil region" evidence="4">
    <location>
        <begin position="1278"/>
        <end position="1350"/>
    </location>
</feature>
<feature type="coiled-coil region" evidence="4">
    <location>
        <begin position="611"/>
        <end position="638"/>
    </location>
</feature>
<feature type="region of interest" description="Disordered" evidence="5">
    <location>
        <begin position="831"/>
        <end position="850"/>
    </location>
</feature>
<keyword evidence="3" id="KW-0539">Nucleus</keyword>
<evidence type="ECO:0000256" key="4">
    <source>
        <dbReference type="SAM" id="Coils"/>
    </source>
</evidence>
<feature type="domain" description="NUA/TPR/MLP1-2-like" evidence="7">
    <location>
        <begin position="426"/>
        <end position="523"/>
    </location>
</feature>
<dbReference type="GO" id="GO:0006606">
    <property type="term" value="P:protein import into nucleus"/>
    <property type="evidence" value="ECO:0007669"/>
    <property type="project" value="InterPro"/>
</dbReference>
<dbReference type="FunCoup" id="A0A163JA32">
    <property type="interactions" value="826"/>
</dbReference>
<evidence type="ECO:0000256" key="1">
    <source>
        <dbReference type="ARBA" id="ARBA00004123"/>
    </source>
</evidence>
<evidence type="ECO:0000256" key="3">
    <source>
        <dbReference type="ARBA" id="ARBA00023242"/>
    </source>
</evidence>
<name>A0A163JA32_ABSGL</name>
<feature type="coiled-coil region" evidence="4">
    <location>
        <begin position="1182"/>
        <end position="1237"/>
    </location>
</feature>
<dbReference type="GO" id="GO:0017056">
    <property type="term" value="F:structural constituent of nuclear pore"/>
    <property type="evidence" value="ECO:0007669"/>
    <property type="project" value="TreeGrafter"/>
</dbReference>
<evidence type="ECO:0000256" key="5">
    <source>
        <dbReference type="SAM" id="MobiDB-lite"/>
    </source>
</evidence>
<dbReference type="OMA" id="MESHTIN"/>
<evidence type="ECO:0000256" key="2">
    <source>
        <dbReference type="ARBA" id="ARBA00023054"/>
    </source>
</evidence>
<proteinExistence type="predicted"/>
<accession>A0A163JA32</accession>
<evidence type="ECO:0000313" key="9">
    <source>
        <dbReference type="Proteomes" id="UP000078561"/>
    </source>
</evidence>
<sequence length="1432" mass="162616">MPTTTSSQGDSLLKGSSKHDLACETITTEYNQLKSQYDRLVKKEQQSKLDLEQTLSRLDEERMAATLNQREKELVENKLLCVTSAKHESEALVSDLRQSMALLRSENTKLSQDSKDYYIRVIKVQSEKDAEHYENETLKLQVNDLHQRLNNSTNNEESARQAQMCAESEARLQLESQRREHEQVQAQKRYMENERDNLSAAVLDLRQEATRYKTEMEWAMEKCNASEDRIKKLEANRAATKTNHETLIDIYEKQRRDSEVVIANFSSDLQLIQQKAATEHSKLKQENDSLRQQLTEATDRLQVSRNSLEKLLGDKENVSPPTSSQPTTSSMPSNLLKMMKQYEQTGKHWDEIYKDFFDLREYNMRLIAIKAELLSDNQQLVRDLTNNQQYTEQLRVEFERLRGMSYESNANTLDTLNALESSTTKEISELKHKADELQQKNSDLEATVNDTTYQLRYLLRYVEYQYGSLPSDVQNTNNLLAHAHIPPSLSHEEMIFKDASDCVQRNQDLMTQLRHLSSQLHEKTTEALAAKDSISQLNDKLAESASLIRDHNEMIQVLELRLSRATQAPLQQPSNSGTNLDSDAPMLLASSFDEMPKSQDSQDLAAAMETCHVQRQEIAKLTSEIKGLQSEMDELKKHTIGLVNVSSSRAHEIDELRSLLGVRESHIGDLQDRLQGLNNELKTAHRSLESMRADHASVSAQLKASTDSYQHLLLENKAQGTERMNLATLLQNMNDSLGSSTSGTVHLVEDLKEHNERLSRELLTLRDTLASKEKEIQNYQAIDPSEWKDKYQITSGELKQLKTTYLELEKQLATVNQDRIIAQTKLMEAVQNPSSAAPTGSDSPDQPSLSGQAEQLIDANNQVAALKRDIFTFKERLVDSDACINKITEEYNTFTRDAQLRIDKLSDDLATSHETVNSLQAQLEKTVAEHNVTMTTYHSAEQQWDTTRTTLLQENDQLKAKLTNVTKQVADLQAELNTTVEHLQQAEDRYQAEVAARAQDATVIAGLRDDVQRLNMDISASQSEVVGANDRLRYAEVSYQKQKEHLESIQIDTELRLDESQKQQEKLAEVIQNLLIQLSDLGGTAHEIDDDELSTLNETAIQQLRDLTASLRREKDIWQTRYTDAHQRTEGLASDLEFVHHQLSTTRALLETMRVERQQITKGSHQGLKDANNEAALYKTHNASLRSTVDELRGRVVELESLVAAKEELVEPLTLKAKGLELELAQTKEHIQTLEVRQEQWSARSARLLAKYDNKKLEEQLAERQKGKEQQQAPDPKIKELEEACQKQTEEHTALRNKYTTLLRTAKQLSTDKRALEPLKQEKTELTNQLDAIRAEMDQLKAQLTTKTTETSSLTVEIGRLKAMHSMITNKNDKLKKELATLQAGPSGTNNNKSTLTASAPAFIPAGKETPSVNHLKRASTDDLDGQPPTKK</sequence>
<dbReference type="InParanoid" id="A0A163JA32"/>
<feature type="coiled-coil region" evidence="4">
    <location>
        <begin position="93"/>
        <end position="243"/>
    </location>
</feature>
<dbReference type="STRING" id="4829.A0A163JA32"/>
<dbReference type="GO" id="GO:0006406">
    <property type="term" value="P:mRNA export from nucleus"/>
    <property type="evidence" value="ECO:0007669"/>
    <property type="project" value="TreeGrafter"/>
</dbReference>
<feature type="coiled-coil region" evidence="4">
    <location>
        <begin position="667"/>
        <end position="694"/>
    </location>
</feature>
<feature type="compositionally biased region" description="Polar residues" evidence="5">
    <location>
        <begin position="1384"/>
        <end position="1398"/>
    </location>
</feature>
<comment type="subcellular location">
    <subcellularLocation>
        <location evidence="1">Nucleus</location>
    </subcellularLocation>
</comment>
<organism evidence="8">
    <name type="scientific">Absidia glauca</name>
    <name type="common">Pin mould</name>
    <dbReference type="NCBI Taxonomy" id="4829"/>
    <lineage>
        <taxon>Eukaryota</taxon>
        <taxon>Fungi</taxon>
        <taxon>Fungi incertae sedis</taxon>
        <taxon>Mucoromycota</taxon>
        <taxon>Mucoromycotina</taxon>
        <taxon>Mucoromycetes</taxon>
        <taxon>Mucorales</taxon>
        <taxon>Cunninghamellaceae</taxon>
        <taxon>Absidia</taxon>
    </lineage>
</organism>
<feature type="region of interest" description="Disordered" evidence="5">
    <location>
        <begin position="310"/>
        <end position="334"/>
    </location>
</feature>
<evidence type="ECO:0000259" key="7">
    <source>
        <dbReference type="Pfam" id="PF25785"/>
    </source>
</evidence>
<feature type="coiled-coil region" evidence="4">
    <location>
        <begin position="420"/>
        <end position="454"/>
    </location>
</feature>
<feature type="coiled-coil region" evidence="4">
    <location>
        <begin position="948"/>
        <end position="1024"/>
    </location>
</feature>
<keyword evidence="2 4" id="KW-0175">Coiled coil</keyword>
<feature type="coiled-coil region" evidence="4">
    <location>
        <begin position="23"/>
        <end position="61"/>
    </location>
</feature>
<dbReference type="Pfam" id="PF25785">
    <property type="entry name" value="TPR"/>
    <property type="match status" value="1"/>
</dbReference>
<dbReference type="GO" id="GO:0005643">
    <property type="term" value="C:nuclear pore"/>
    <property type="evidence" value="ECO:0007669"/>
    <property type="project" value="TreeGrafter"/>
</dbReference>
<feature type="coiled-coil region" evidence="4">
    <location>
        <begin position="748"/>
        <end position="818"/>
    </location>
</feature>
<dbReference type="OrthoDB" id="343070at2759"/>
<keyword evidence="9" id="KW-1185">Reference proteome</keyword>
<evidence type="ECO:0000259" key="6">
    <source>
        <dbReference type="Pfam" id="PF07926"/>
    </source>
</evidence>
<dbReference type="PANTHER" id="PTHR18898:SF2">
    <property type="entry name" value="NUCLEOPROTEIN TPR"/>
    <property type="match status" value="1"/>
</dbReference>
<feature type="domain" description="Nucleoprotein TPR/MLP1-2" evidence="6">
    <location>
        <begin position="950"/>
        <end position="1073"/>
    </location>
</feature>
<dbReference type="InterPro" id="IPR012929">
    <property type="entry name" value="Nucleoprot-TPR/MLP1-2_dom"/>
</dbReference>
<dbReference type="EMBL" id="LT552047">
    <property type="protein sequence ID" value="SAL97982.1"/>
    <property type="molecule type" value="Genomic_DNA"/>
</dbReference>
<feature type="compositionally biased region" description="Low complexity" evidence="5">
    <location>
        <begin position="319"/>
        <end position="333"/>
    </location>
</feature>
<gene>
    <name evidence="8" type="primary">ABSGL_03509.1 scaffold 4609</name>
</gene>
<dbReference type="Proteomes" id="UP000078561">
    <property type="component" value="Unassembled WGS sequence"/>
</dbReference>
<reference evidence="8" key="1">
    <citation type="submission" date="2016-04" db="EMBL/GenBank/DDBJ databases">
        <authorList>
            <person name="Evans L.H."/>
            <person name="Alamgir A."/>
            <person name="Owens N."/>
            <person name="Weber N.D."/>
            <person name="Virtaneva K."/>
            <person name="Barbian K."/>
            <person name="Babar A."/>
            <person name="Rosenke K."/>
        </authorList>
    </citation>
    <scope>NUCLEOTIDE SEQUENCE [LARGE SCALE GENOMIC DNA]</scope>
    <source>
        <strain evidence="8">CBS 101.48</strain>
    </source>
</reference>
<dbReference type="Pfam" id="PF07926">
    <property type="entry name" value="TPR_MLP1_2"/>
    <property type="match status" value="1"/>
</dbReference>
<feature type="region of interest" description="Disordered" evidence="5">
    <location>
        <begin position="1383"/>
        <end position="1432"/>
    </location>
</feature>
<dbReference type="Gene3D" id="1.10.287.1490">
    <property type="match status" value="1"/>
</dbReference>
<feature type="coiled-coil region" evidence="4">
    <location>
        <begin position="273"/>
        <end position="307"/>
    </location>
</feature>
<dbReference type="InterPro" id="IPR057974">
    <property type="entry name" value="NUA/TPR/MLP1-2-like_dom"/>
</dbReference>
<evidence type="ECO:0000313" key="8">
    <source>
        <dbReference type="EMBL" id="SAL97982.1"/>
    </source>
</evidence>